<evidence type="ECO:0000313" key="2">
    <source>
        <dbReference type="Proteomes" id="UP001396334"/>
    </source>
</evidence>
<accession>A0ABR2QPF7</accession>
<sequence length="68" mass="7569">MKQKVVLKVSMNCEKCRTKALEVAAKQNEGKEKEKVVVAGEGFDVVKLTTDLRKKLGHAEILTLAEQK</sequence>
<gene>
    <name evidence="1" type="ORF">V6N11_025229</name>
</gene>
<dbReference type="Gene3D" id="3.30.70.100">
    <property type="match status" value="1"/>
</dbReference>
<keyword evidence="2" id="KW-1185">Reference proteome</keyword>
<organism evidence="1 2">
    <name type="scientific">Hibiscus sabdariffa</name>
    <name type="common">roselle</name>
    <dbReference type="NCBI Taxonomy" id="183260"/>
    <lineage>
        <taxon>Eukaryota</taxon>
        <taxon>Viridiplantae</taxon>
        <taxon>Streptophyta</taxon>
        <taxon>Embryophyta</taxon>
        <taxon>Tracheophyta</taxon>
        <taxon>Spermatophyta</taxon>
        <taxon>Magnoliopsida</taxon>
        <taxon>eudicotyledons</taxon>
        <taxon>Gunneridae</taxon>
        <taxon>Pentapetalae</taxon>
        <taxon>rosids</taxon>
        <taxon>malvids</taxon>
        <taxon>Malvales</taxon>
        <taxon>Malvaceae</taxon>
        <taxon>Malvoideae</taxon>
        <taxon>Hibiscus</taxon>
    </lineage>
</organism>
<dbReference type="PANTHER" id="PTHR46371">
    <property type="entry name" value="OS04G0464100 PROTEIN"/>
    <property type="match status" value="1"/>
</dbReference>
<proteinExistence type="predicted"/>
<evidence type="ECO:0000313" key="1">
    <source>
        <dbReference type="EMBL" id="KAK9002558.1"/>
    </source>
</evidence>
<protein>
    <recommendedName>
        <fullName evidence="3">HMA domain-containing protein</fullName>
    </recommendedName>
</protein>
<comment type="caution">
    <text evidence="1">The sequence shown here is derived from an EMBL/GenBank/DDBJ whole genome shotgun (WGS) entry which is preliminary data.</text>
</comment>
<name>A0ABR2QPF7_9ROSI</name>
<evidence type="ECO:0008006" key="3">
    <source>
        <dbReference type="Google" id="ProtNLM"/>
    </source>
</evidence>
<reference evidence="1 2" key="1">
    <citation type="journal article" date="2024" name="G3 (Bethesda)">
        <title>Genome assembly of Hibiscus sabdariffa L. provides insights into metabolisms of medicinal natural products.</title>
        <authorList>
            <person name="Kim T."/>
        </authorList>
    </citation>
    <scope>NUCLEOTIDE SEQUENCE [LARGE SCALE GENOMIC DNA]</scope>
    <source>
        <strain evidence="1">TK-2024</strain>
        <tissue evidence="1">Old leaves</tissue>
    </source>
</reference>
<dbReference type="Proteomes" id="UP001396334">
    <property type="component" value="Unassembled WGS sequence"/>
</dbReference>
<dbReference type="InterPro" id="IPR044296">
    <property type="entry name" value="HIPP46"/>
</dbReference>
<dbReference type="EMBL" id="JBBPBN010000035">
    <property type="protein sequence ID" value="KAK9002558.1"/>
    <property type="molecule type" value="Genomic_DNA"/>
</dbReference>